<keyword evidence="5" id="KW-0046">Antibiotic resistance</keyword>
<dbReference type="PROSITE" id="PS50850">
    <property type="entry name" value="MFS"/>
    <property type="match status" value="1"/>
</dbReference>
<dbReference type="GO" id="GO:0005886">
    <property type="term" value="C:plasma membrane"/>
    <property type="evidence" value="ECO:0007669"/>
    <property type="project" value="UniProtKB-SubCell"/>
</dbReference>
<feature type="transmembrane region" description="Helical" evidence="6">
    <location>
        <begin position="198"/>
        <end position="220"/>
    </location>
</feature>
<reference evidence="8 9" key="1">
    <citation type="submission" date="2017-10" db="EMBL/GenBank/DDBJ databases">
        <title>Draft genome of actinobacteria isolated from guarana (Paullinia cupana (Mart.) Ducke.</title>
        <authorList>
            <person name="Siqueira K.A."/>
            <person name="Liotti R.G."/>
            <person name="Mendes T.A."/>
            <person name="Soares M.A."/>
        </authorList>
    </citation>
    <scope>NUCLEOTIDE SEQUENCE [LARGE SCALE GENOMIC DNA]</scope>
    <source>
        <strain evidence="8 9">199</strain>
    </source>
</reference>
<organism evidence="8 9">
    <name type="scientific">Streptomyces griseofuscus</name>
    <dbReference type="NCBI Taxonomy" id="146922"/>
    <lineage>
        <taxon>Bacteria</taxon>
        <taxon>Bacillati</taxon>
        <taxon>Actinomycetota</taxon>
        <taxon>Actinomycetes</taxon>
        <taxon>Kitasatosporales</taxon>
        <taxon>Streptomycetaceae</taxon>
        <taxon>Streptomyces</taxon>
    </lineage>
</organism>
<feature type="domain" description="Major facilitator superfamily (MFS) profile" evidence="7">
    <location>
        <begin position="9"/>
        <end position="445"/>
    </location>
</feature>
<dbReference type="Gene3D" id="1.20.1720.10">
    <property type="entry name" value="Multidrug resistance protein D"/>
    <property type="match status" value="1"/>
</dbReference>
<evidence type="ECO:0000256" key="1">
    <source>
        <dbReference type="ARBA" id="ARBA00004651"/>
    </source>
</evidence>
<dbReference type="InterPro" id="IPR036259">
    <property type="entry name" value="MFS_trans_sf"/>
</dbReference>
<dbReference type="GO" id="GO:0046677">
    <property type="term" value="P:response to antibiotic"/>
    <property type="evidence" value="ECO:0007669"/>
    <property type="project" value="UniProtKB-KW"/>
</dbReference>
<dbReference type="PRINTS" id="PR01036">
    <property type="entry name" value="TCRTETB"/>
</dbReference>
<feature type="transmembrane region" description="Helical" evidence="6">
    <location>
        <begin position="45"/>
        <end position="63"/>
    </location>
</feature>
<dbReference type="Pfam" id="PF07690">
    <property type="entry name" value="MFS_1"/>
    <property type="match status" value="1"/>
</dbReference>
<dbReference type="Gene3D" id="1.20.1250.20">
    <property type="entry name" value="MFS general substrate transporter like domains"/>
    <property type="match status" value="1"/>
</dbReference>
<feature type="transmembrane region" description="Helical" evidence="6">
    <location>
        <begin position="226"/>
        <end position="245"/>
    </location>
</feature>
<feature type="transmembrane region" description="Helical" evidence="6">
    <location>
        <begin position="134"/>
        <end position="155"/>
    </location>
</feature>
<dbReference type="EMBL" id="PDES01000002">
    <property type="protein sequence ID" value="RRQ88756.1"/>
    <property type="molecule type" value="Genomic_DNA"/>
</dbReference>
<feature type="transmembrane region" description="Helical" evidence="6">
    <location>
        <begin position="422"/>
        <end position="441"/>
    </location>
</feature>
<feature type="transmembrane region" description="Helical" evidence="6">
    <location>
        <begin position="265"/>
        <end position="287"/>
    </location>
</feature>
<protein>
    <recommendedName>
        <fullName evidence="7">Major facilitator superfamily (MFS) profile domain-containing protein</fullName>
    </recommendedName>
</protein>
<gene>
    <name evidence="8" type="ORF">CQW44_06425</name>
</gene>
<dbReference type="GO" id="GO:0022857">
    <property type="term" value="F:transmembrane transporter activity"/>
    <property type="evidence" value="ECO:0007669"/>
    <property type="project" value="InterPro"/>
</dbReference>
<dbReference type="SUPFAM" id="SSF103473">
    <property type="entry name" value="MFS general substrate transporter"/>
    <property type="match status" value="2"/>
</dbReference>
<dbReference type="Proteomes" id="UP000276379">
    <property type="component" value="Unassembled WGS sequence"/>
</dbReference>
<comment type="subcellular location">
    <subcellularLocation>
        <location evidence="1">Cell membrane</location>
        <topology evidence="1">Multi-pass membrane protein</topology>
    </subcellularLocation>
</comment>
<evidence type="ECO:0000256" key="5">
    <source>
        <dbReference type="ARBA" id="ARBA00023251"/>
    </source>
</evidence>
<feature type="transmembrane region" description="Helical" evidence="6">
    <location>
        <begin position="167"/>
        <end position="186"/>
    </location>
</feature>
<feature type="transmembrane region" description="Helical" evidence="6">
    <location>
        <begin position="330"/>
        <end position="349"/>
    </location>
</feature>
<keyword evidence="4 6" id="KW-0472">Membrane</keyword>
<feature type="transmembrane region" description="Helical" evidence="6">
    <location>
        <begin position="299"/>
        <end position="318"/>
    </location>
</feature>
<evidence type="ECO:0000256" key="2">
    <source>
        <dbReference type="ARBA" id="ARBA00022692"/>
    </source>
</evidence>
<dbReference type="RefSeq" id="WP_125212868.1">
    <property type="nucleotide sequence ID" value="NZ_PDES01000002.1"/>
</dbReference>
<evidence type="ECO:0000256" key="4">
    <source>
        <dbReference type="ARBA" id="ARBA00023136"/>
    </source>
</evidence>
<evidence type="ECO:0000313" key="8">
    <source>
        <dbReference type="EMBL" id="RRQ88756.1"/>
    </source>
</evidence>
<sequence length="452" mass="46028">MPTTSRPLALTVLLASTFIQLLDTTIVNVAAPAIGADLDAGSGRLVLVSAVYTAALAATLLPAGRFGHRHGPRRVFAVGVALFTLASAGCGLAPTVDVLIGMRLVQGIGAGVMVPQALFAISALWQGPAHRRALGWYGATMGLASVLGPVLGALLSESDVAGIGWRAIFAVNVPVGAVVLLALPRCVPVLARDPEQRVGWSTAAGLAAGVLGLVLAISLARTVGGVLPWLCGAIGAAVVVCALVLQGRNGRPVTLPLGLWRGPRFRAGSATAAAFFLAVTPFFFLFSQWLQTVRGLSPLRAGLLQIPWAVGATAGSTLAGRRARSPRHSVYAAALVAASLLVVAVLLPLVPPIALSPALFAAGIGYGAFVARVFADTLDGIRPDLRGAASGALPAIQQLSGSLGLSCAGLVFFPAGRLAGTVYAYSLPLLCLAVLASLALVRTHTRTESVLV</sequence>
<feature type="transmembrane region" description="Helical" evidence="6">
    <location>
        <begin position="108"/>
        <end position="127"/>
    </location>
</feature>
<keyword evidence="2 6" id="KW-0812">Transmembrane</keyword>
<evidence type="ECO:0000256" key="3">
    <source>
        <dbReference type="ARBA" id="ARBA00022989"/>
    </source>
</evidence>
<dbReference type="PANTHER" id="PTHR42718">
    <property type="entry name" value="MAJOR FACILITATOR SUPERFAMILY MULTIDRUG TRANSPORTER MFSC"/>
    <property type="match status" value="1"/>
</dbReference>
<dbReference type="CDD" id="cd17321">
    <property type="entry name" value="MFS_MMR_MDR_like"/>
    <property type="match status" value="1"/>
</dbReference>
<dbReference type="InterPro" id="IPR011701">
    <property type="entry name" value="MFS"/>
</dbReference>
<comment type="caution">
    <text evidence="8">The sequence shown here is derived from an EMBL/GenBank/DDBJ whole genome shotgun (WGS) entry which is preliminary data.</text>
</comment>
<accession>A0A426SDL4</accession>
<evidence type="ECO:0000256" key="6">
    <source>
        <dbReference type="SAM" id="Phobius"/>
    </source>
</evidence>
<name>A0A426SDL4_9ACTN</name>
<proteinExistence type="predicted"/>
<feature type="transmembrane region" description="Helical" evidence="6">
    <location>
        <begin position="75"/>
        <end position="96"/>
    </location>
</feature>
<dbReference type="PANTHER" id="PTHR42718:SF39">
    <property type="entry name" value="ACTINORHODIN TRANSPORTER-RELATED"/>
    <property type="match status" value="1"/>
</dbReference>
<dbReference type="AlphaFoldDB" id="A0A426SDL4"/>
<dbReference type="InterPro" id="IPR020846">
    <property type="entry name" value="MFS_dom"/>
</dbReference>
<keyword evidence="9" id="KW-1185">Reference proteome</keyword>
<evidence type="ECO:0000313" key="9">
    <source>
        <dbReference type="Proteomes" id="UP000276379"/>
    </source>
</evidence>
<keyword evidence="3 6" id="KW-1133">Transmembrane helix</keyword>
<evidence type="ECO:0000259" key="7">
    <source>
        <dbReference type="PROSITE" id="PS50850"/>
    </source>
</evidence>